<proteinExistence type="predicted"/>
<keyword evidence="6" id="KW-1185">Reference proteome</keyword>
<reference evidence="2 5" key="1">
    <citation type="submission" date="2014-12" db="EMBL/GenBank/DDBJ databases">
        <title>The genome sequence of Methanohalophilus portucalensis strain FDF1.</title>
        <authorList>
            <person name="Lai M.-C."/>
            <person name="Lai S.-J."/>
        </authorList>
    </citation>
    <scope>NUCLEOTIDE SEQUENCE [LARGE SCALE GENOMIC DNA]</scope>
    <source>
        <strain evidence="2 5">FDF-1</strain>
    </source>
</reference>
<evidence type="ECO:0000313" key="7">
    <source>
        <dbReference type="Proteomes" id="UP000278252"/>
    </source>
</evidence>
<dbReference type="Proteomes" id="UP000278252">
    <property type="component" value="Unassembled WGS sequence"/>
</dbReference>
<sequence>MPGGDRTGPRGMGPMTGRGAGYCSGNEVAGWQNSLFVHNPARGRFQRFGGFSRGRGMGNYARRPLTQPVYESGTSPSLNFPSAKRELESLEKDKEWICQRIEQLKEQLTETGSLSED</sequence>
<feature type="region of interest" description="Disordered" evidence="1">
    <location>
        <begin position="1"/>
        <end position="20"/>
    </location>
</feature>
<evidence type="ECO:0000313" key="3">
    <source>
        <dbReference type="EMBL" id="RNI11556.1"/>
    </source>
</evidence>
<dbReference type="EMBL" id="JWTK01000003">
    <property type="protein sequence ID" value="OJH49334.1"/>
    <property type="molecule type" value="Genomic_DNA"/>
</dbReference>
<dbReference type="STRING" id="523843.SAMN06264941_1668"/>
<dbReference type="OrthoDB" id="142921at2157"/>
<name>A0A1L9C462_9EURY</name>
<evidence type="ECO:0008006" key="8">
    <source>
        <dbReference type="Google" id="ProtNLM"/>
    </source>
</evidence>
<evidence type="ECO:0000313" key="4">
    <source>
        <dbReference type="EMBL" id="SMH41711.1"/>
    </source>
</evidence>
<dbReference type="Proteomes" id="UP000193969">
    <property type="component" value="Unassembled WGS sequence"/>
</dbReference>
<dbReference type="EMBL" id="RJJH01000010">
    <property type="protein sequence ID" value="RNI11556.1"/>
    <property type="molecule type" value="Genomic_DNA"/>
</dbReference>
<accession>A0A1L9C462</accession>
<dbReference type="InterPro" id="IPR035205">
    <property type="entry name" value="DUF5320"/>
</dbReference>
<evidence type="ECO:0000313" key="2">
    <source>
        <dbReference type="EMBL" id="OJH49334.1"/>
    </source>
</evidence>
<protein>
    <recommendedName>
        <fullName evidence="8">DUF5320 domain-containing protein</fullName>
    </recommendedName>
</protein>
<dbReference type="RefSeq" id="WP_072360027.1">
    <property type="nucleotide sequence ID" value="NZ_FXBN01000003.1"/>
</dbReference>
<evidence type="ECO:0000256" key="1">
    <source>
        <dbReference type="SAM" id="MobiDB-lite"/>
    </source>
</evidence>
<reference evidence="6" key="2">
    <citation type="submission" date="2017-04" db="EMBL/GenBank/DDBJ databases">
        <authorList>
            <person name="Varghese N."/>
            <person name="Submissions S."/>
        </authorList>
    </citation>
    <scope>NUCLEOTIDE SEQUENCE [LARGE SCALE GENOMIC DNA]</scope>
    <source>
        <strain evidence="6">FDF-1</strain>
    </source>
</reference>
<dbReference type="Pfam" id="PF17253">
    <property type="entry name" value="DUF5320"/>
    <property type="match status" value="1"/>
</dbReference>
<dbReference type="Proteomes" id="UP000185713">
    <property type="component" value="Unassembled WGS sequence"/>
</dbReference>
<dbReference type="EMBL" id="FXBN01000003">
    <property type="protein sequence ID" value="SMH41711.1"/>
    <property type="molecule type" value="Genomic_DNA"/>
</dbReference>
<gene>
    <name evidence="3" type="ORF">EFE41_04880</name>
    <name evidence="2" type="ORF">MPF_1201</name>
    <name evidence="4" type="ORF">SAMN06264941_1668</name>
</gene>
<organism evidence="2 5">
    <name type="scientific">Methanohalophilus portucalensis FDF-1</name>
    <dbReference type="NCBI Taxonomy" id="523843"/>
    <lineage>
        <taxon>Archaea</taxon>
        <taxon>Methanobacteriati</taxon>
        <taxon>Methanobacteriota</taxon>
        <taxon>Stenosarchaea group</taxon>
        <taxon>Methanomicrobia</taxon>
        <taxon>Methanosarcinales</taxon>
        <taxon>Methanosarcinaceae</taxon>
        <taxon>Methanohalophilus</taxon>
    </lineage>
</organism>
<dbReference type="AlphaFoldDB" id="A0A1L9C462"/>
<evidence type="ECO:0000313" key="5">
    <source>
        <dbReference type="Proteomes" id="UP000185713"/>
    </source>
</evidence>
<reference evidence="4" key="3">
    <citation type="submission" date="2017-04" db="EMBL/GenBank/DDBJ databases">
        <authorList>
            <person name="Afonso C.L."/>
            <person name="Miller P.J."/>
            <person name="Scott M.A."/>
            <person name="Spackman E."/>
            <person name="Goraichik I."/>
            <person name="Dimitrov K.M."/>
            <person name="Suarez D.L."/>
            <person name="Swayne D.E."/>
        </authorList>
    </citation>
    <scope>NUCLEOTIDE SEQUENCE [LARGE SCALE GENOMIC DNA]</scope>
    <source>
        <strain evidence="4">FDF-1</strain>
    </source>
</reference>
<evidence type="ECO:0000313" key="6">
    <source>
        <dbReference type="Proteomes" id="UP000193969"/>
    </source>
</evidence>
<reference evidence="3 7" key="4">
    <citation type="submission" date="2018-10" db="EMBL/GenBank/DDBJ databases">
        <title>Cultivation of a novel Methanohalophilus strain from Kebrit Deep of the Red Sea and a genomic comparison of members of the genus Methanohalophilus.</title>
        <authorList>
            <person name="Guan Y."/>
            <person name="Ngugi D.K."/>
            <person name="Stingl U."/>
        </authorList>
    </citation>
    <scope>NUCLEOTIDE SEQUENCE [LARGE SCALE GENOMIC DNA]</scope>
    <source>
        <strain evidence="3 7">DSM 7471</strain>
    </source>
</reference>